<keyword evidence="1" id="KW-0732">Signal</keyword>
<dbReference type="AlphaFoldDB" id="A0A6G1IU09"/>
<reference evidence="2" key="1">
    <citation type="journal article" date="2020" name="Stud. Mycol.">
        <title>101 Dothideomycetes genomes: a test case for predicting lifestyles and emergence of pathogens.</title>
        <authorList>
            <person name="Haridas S."/>
            <person name="Albert R."/>
            <person name="Binder M."/>
            <person name="Bloem J."/>
            <person name="Labutti K."/>
            <person name="Salamov A."/>
            <person name="Andreopoulos B."/>
            <person name="Baker S."/>
            <person name="Barry K."/>
            <person name="Bills G."/>
            <person name="Bluhm B."/>
            <person name="Cannon C."/>
            <person name="Castanera R."/>
            <person name="Culley D."/>
            <person name="Daum C."/>
            <person name="Ezra D."/>
            <person name="Gonzalez J."/>
            <person name="Henrissat B."/>
            <person name="Kuo A."/>
            <person name="Liang C."/>
            <person name="Lipzen A."/>
            <person name="Lutzoni F."/>
            <person name="Magnuson J."/>
            <person name="Mondo S."/>
            <person name="Nolan M."/>
            <person name="Ohm R."/>
            <person name="Pangilinan J."/>
            <person name="Park H.-J."/>
            <person name="Ramirez L."/>
            <person name="Alfaro M."/>
            <person name="Sun H."/>
            <person name="Tritt A."/>
            <person name="Yoshinaga Y."/>
            <person name="Zwiers L.-H."/>
            <person name="Turgeon B."/>
            <person name="Goodwin S."/>
            <person name="Spatafora J."/>
            <person name="Crous P."/>
            <person name="Grigoriev I."/>
        </authorList>
    </citation>
    <scope>NUCLEOTIDE SEQUENCE</scope>
    <source>
        <strain evidence="2">CBS 122367</strain>
    </source>
</reference>
<dbReference type="Proteomes" id="UP000799291">
    <property type="component" value="Unassembled WGS sequence"/>
</dbReference>
<dbReference type="EMBL" id="MU005590">
    <property type="protein sequence ID" value="KAF2681588.1"/>
    <property type="molecule type" value="Genomic_DNA"/>
</dbReference>
<evidence type="ECO:0000313" key="3">
    <source>
        <dbReference type="Proteomes" id="UP000799291"/>
    </source>
</evidence>
<keyword evidence="3" id="KW-1185">Reference proteome</keyword>
<proteinExistence type="predicted"/>
<feature type="chain" id="PRO_5026262562" description="C2H2-type domain-containing protein" evidence="1">
    <location>
        <begin position="21"/>
        <end position="102"/>
    </location>
</feature>
<evidence type="ECO:0008006" key="4">
    <source>
        <dbReference type="Google" id="ProtNLM"/>
    </source>
</evidence>
<gene>
    <name evidence="2" type="ORF">K458DRAFT_76386</name>
</gene>
<evidence type="ECO:0000256" key="1">
    <source>
        <dbReference type="SAM" id="SignalP"/>
    </source>
</evidence>
<name>A0A6G1IU09_9PLEO</name>
<feature type="signal peptide" evidence="1">
    <location>
        <begin position="1"/>
        <end position="20"/>
    </location>
</feature>
<accession>A0A6G1IU09</accession>
<organism evidence="2 3">
    <name type="scientific">Lentithecium fluviatile CBS 122367</name>
    <dbReference type="NCBI Taxonomy" id="1168545"/>
    <lineage>
        <taxon>Eukaryota</taxon>
        <taxon>Fungi</taxon>
        <taxon>Dikarya</taxon>
        <taxon>Ascomycota</taxon>
        <taxon>Pezizomycotina</taxon>
        <taxon>Dothideomycetes</taxon>
        <taxon>Pleosporomycetidae</taxon>
        <taxon>Pleosporales</taxon>
        <taxon>Massarineae</taxon>
        <taxon>Lentitheciaceae</taxon>
        <taxon>Lentithecium</taxon>
    </lineage>
</organism>
<sequence>MGSRFAWLQFPCILLRHVMQQRVDCCRSATAGQCVSHAPHAATTGPCGMAFRLAGHVGRHSCSEHSFGTGMRSFAEQPWCAYLSCRRDPAAALDMRSAKHNV</sequence>
<protein>
    <recommendedName>
        <fullName evidence="4">C2H2-type domain-containing protein</fullName>
    </recommendedName>
</protein>
<evidence type="ECO:0000313" key="2">
    <source>
        <dbReference type="EMBL" id="KAF2681588.1"/>
    </source>
</evidence>